<evidence type="ECO:0000256" key="6">
    <source>
        <dbReference type="ARBA" id="ARBA00023136"/>
    </source>
</evidence>
<keyword evidence="5 7" id="KW-1133">Transmembrane helix</keyword>
<keyword evidence="3" id="KW-1003">Cell membrane</keyword>
<evidence type="ECO:0000256" key="1">
    <source>
        <dbReference type="ARBA" id="ARBA00004651"/>
    </source>
</evidence>
<dbReference type="EMBL" id="CP042437">
    <property type="protein sequence ID" value="QEC79939.1"/>
    <property type="molecule type" value="Genomic_DNA"/>
</dbReference>
<comment type="subcellular location">
    <subcellularLocation>
        <location evidence="1">Cell membrane</location>
        <topology evidence="1">Multi-pass membrane protein</topology>
    </subcellularLocation>
</comment>
<evidence type="ECO:0000256" key="7">
    <source>
        <dbReference type="SAM" id="Phobius"/>
    </source>
</evidence>
<dbReference type="GO" id="GO:0005886">
    <property type="term" value="C:plasma membrane"/>
    <property type="evidence" value="ECO:0007669"/>
    <property type="project" value="UniProtKB-SubCell"/>
</dbReference>
<feature type="transmembrane region" description="Helical" evidence="7">
    <location>
        <begin position="286"/>
        <end position="304"/>
    </location>
</feature>
<feature type="transmembrane region" description="Helical" evidence="7">
    <location>
        <begin position="310"/>
        <end position="334"/>
    </location>
</feature>
<dbReference type="KEGG" id="mgk:FSB76_29750"/>
<evidence type="ECO:0000256" key="5">
    <source>
        <dbReference type="ARBA" id="ARBA00022989"/>
    </source>
</evidence>
<evidence type="ECO:0000259" key="8">
    <source>
        <dbReference type="PROSITE" id="PS50850"/>
    </source>
</evidence>
<evidence type="ECO:0000313" key="10">
    <source>
        <dbReference type="Proteomes" id="UP000321362"/>
    </source>
</evidence>
<keyword evidence="6 7" id="KW-0472">Membrane</keyword>
<evidence type="ECO:0000256" key="3">
    <source>
        <dbReference type="ARBA" id="ARBA00022475"/>
    </source>
</evidence>
<dbReference type="PANTHER" id="PTHR23517">
    <property type="entry name" value="RESISTANCE PROTEIN MDTM, PUTATIVE-RELATED-RELATED"/>
    <property type="match status" value="1"/>
</dbReference>
<feature type="transmembrane region" description="Helical" evidence="7">
    <location>
        <begin position="105"/>
        <end position="123"/>
    </location>
</feature>
<feature type="transmembrane region" description="Helical" evidence="7">
    <location>
        <begin position="149"/>
        <end position="166"/>
    </location>
</feature>
<keyword evidence="2" id="KW-0813">Transport</keyword>
<dbReference type="PANTHER" id="PTHR23517:SF2">
    <property type="entry name" value="MULTIDRUG RESISTANCE PROTEIN MDTH"/>
    <property type="match status" value="1"/>
</dbReference>
<feature type="transmembrane region" description="Helical" evidence="7">
    <location>
        <begin position="172"/>
        <end position="192"/>
    </location>
</feature>
<dbReference type="PROSITE" id="PS50850">
    <property type="entry name" value="MFS"/>
    <property type="match status" value="1"/>
</dbReference>
<feature type="transmembrane region" description="Helical" evidence="7">
    <location>
        <begin position="219"/>
        <end position="246"/>
    </location>
</feature>
<dbReference type="Pfam" id="PF07690">
    <property type="entry name" value="MFS_1"/>
    <property type="match status" value="1"/>
</dbReference>
<dbReference type="SUPFAM" id="SSF103473">
    <property type="entry name" value="MFS general substrate transporter"/>
    <property type="match status" value="1"/>
</dbReference>
<dbReference type="RefSeq" id="WP_147060012.1">
    <property type="nucleotide sequence ID" value="NZ_CP042437.1"/>
</dbReference>
<dbReference type="InterPro" id="IPR020846">
    <property type="entry name" value="MFS_dom"/>
</dbReference>
<feature type="transmembrane region" description="Helical" evidence="7">
    <location>
        <begin position="80"/>
        <end position="99"/>
    </location>
</feature>
<name>A0A5B8W8Q7_9SPHI</name>
<protein>
    <submittedName>
        <fullName evidence="9">MFS transporter</fullName>
    </submittedName>
</protein>
<feature type="transmembrane region" description="Helical" evidence="7">
    <location>
        <begin position="21"/>
        <end position="45"/>
    </location>
</feature>
<keyword evidence="4 7" id="KW-0812">Transmembrane</keyword>
<proteinExistence type="predicted"/>
<dbReference type="GO" id="GO:0022857">
    <property type="term" value="F:transmembrane transporter activity"/>
    <property type="evidence" value="ECO:0007669"/>
    <property type="project" value="InterPro"/>
</dbReference>
<accession>A0A5B8W8Q7</accession>
<evidence type="ECO:0000313" key="9">
    <source>
        <dbReference type="EMBL" id="QEC79939.1"/>
    </source>
</evidence>
<organism evidence="9 10">
    <name type="scientific">Mucilaginibacter ginsenosidivorax</name>
    <dbReference type="NCBI Taxonomy" id="862126"/>
    <lineage>
        <taxon>Bacteria</taxon>
        <taxon>Pseudomonadati</taxon>
        <taxon>Bacteroidota</taxon>
        <taxon>Sphingobacteriia</taxon>
        <taxon>Sphingobacteriales</taxon>
        <taxon>Sphingobacteriaceae</taxon>
        <taxon>Mucilaginibacter</taxon>
    </lineage>
</organism>
<feature type="transmembrane region" description="Helical" evidence="7">
    <location>
        <begin position="252"/>
        <end position="274"/>
    </location>
</feature>
<evidence type="ECO:0000256" key="4">
    <source>
        <dbReference type="ARBA" id="ARBA00022692"/>
    </source>
</evidence>
<gene>
    <name evidence="9" type="ORF">FSB76_29750</name>
</gene>
<dbReference type="Proteomes" id="UP000321362">
    <property type="component" value="Chromosome"/>
</dbReference>
<feature type="transmembrane region" description="Helical" evidence="7">
    <location>
        <begin position="346"/>
        <end position="369"/>
    </location>
</feature>
<feature type="transmembrane region" description="Helical" evidence="7">
    <location>
        <begin position="375"/>
        <end position="394"/>
    </location>
</feature>
<dbReference type="InterPro" id="IPR036259">
    <property type="entry name" value="MFS_trans_sf"/>
</dbReference>
<dbReference type="AlphaFoldDB" id="A0A5B8W8Q7"/>
<feature type="domain" description="Major facilitator superfamily (MFS) profile" evidence="8">
    <location>
        <begin position="19"/>
        <end position="399"/>
    </location>
</feature>
<keyword evidence="10" id="KW-1185">Reference proteome</keyword>
<dbReference type="OrthoDB" id="5379144at2"/>
<feature type="transmembrane region" description="Helical" evidence="7">
    <location>
        <begin position="51"/>
        <end position="73"/>
    </location>
</feature>
<evidence type="ECO:0000256" key="2">
    <source>
        <dbReference type="ARBA" id="ARBA00022448"/>
    </source>
</evidence>
<dbReference type="InterPro" id="IPR050171">
    <property type="entry name" value="MFS_Transporters"/>
</dbReference>
<sequence length="413" mass="45449">MLSQLIQSYKNAYYGLSKNSWYLSLVMLINRSGTMVVPFMSVYMIKQLHFTVIQSGWVMAFFGIGAFGGAFLGGKLTDKIGFYDVQVGALLLGGIQFIILGYQHTFISICILTFVLSVCNESFRPANSAAIAHYADNATRTRSYSLNRLAVNLGWAVGGGLGGVLASINYHLLFWVDGCTNISAAVLLLSLMPRSQIRKSVKNVTKAVKSAAAHTDGMFLMFIILNTLFSCCFYEFFITQPVFYVIKWHLDSSFIGFLMALNGILIVVIEMVLVHKLDGKRHPLTYISIGVLLSGITFVLLNILPHNAAIAVLIVVMITFGEIIAMPFMNSFWVSRTNNSNRGSYAAIYGMSWSAAQIIAPAVGARIITSGGFDSLWWVFAGICLFVSTGYYVMKKLIKKSEPIALTPVDNIL</sequence>
<dbReference type="Gene3D" id="1.20.1250.20">
    <property type="entry name" value="MFS general substrate transporter like domains"/>
    <property type="match status" value="1"/>
</dbReference>
<reference evidence="9 10" key="1">
    <citation type="journal article" date="2013" name="J. Microbiol.">
        <title>Mucilaginibacter ginsenosidivorax sp. nov., with ginsenoside converting activity isolated from sediment.</title>
        <authorList>
            <person name="Kim J.K."/>
            <person name="Choi T.E."/>
            <person name="Liu Q.M."/>
            <person name="Park H.Y."/>
            <person name="Yi T.H."/>
            <person name="Yoon M.H."/>
            <person name="Kim S.C."/>
            <person name="Im W.T."/>
        </authorList>
    </citation>
    <scope>NUCLEOTIDE SEQUENCE [LARGE SCALE GENOMIC DNA]</scope>
    <source>
        <strain evidence="9 10">KHI28</strain>
    </source>
</reference>
<dbReference type="InterPro" id="IPR011701">
    <property type="entry name" value="MFS"/>
</dbReference>